<sequence>MDDISYAMQNTLQDALDTLVSGRSSVIKRSQSLNDLESLIARVFTSSEGDATVDQFLALQDTFECNVPSRILSWISTASTRLEFLLSRGLSDGDREAEASTVSAQLVQSLSIVQGVALCHRPTKLFLGRKYPLEVLLELLLVSRHIVPSPDALTSTGPSTPAPPIRGSADGPKQASPPLASAVLDTLLCILVDFPPALRVFEGCNGVQLIVKLLKRANTPRDVRMKCLEFLYFYLLDETTPGAESAGLDPPMLSLAPLSPSPFITESRARDRSHALRDASTASSGSDESSTSASSRSSSSSASSATSAASSIITTPTSSPPHAVKSPPRTPTRPSFAKPRSLLLLQQDVDFVPLSPKKAQVSRLGVEHPRHASMSTPSSKLRTSRWESNTDNDAVLASRQANGSRQGPEGLVPESGNVSYATDAHDAIKTTEQKKEFLGRMLGNVDALVEGVKKAGVWGLG</sequence>
<protein>
    <submittedName>
        <fullName evidence="1">CDC14-domain-containing protein</fullName>
    </submittedName>
</protein>
<dbReference type="Proteomes" id="UP000814140">
    <property type="component" value="Unassembled WGS sequence"/>
</dbReference>
<keyword evidence="2" id="KW-1185">Reference proteome</keyword>
<dbReference type="EMBL" id="MU277187">
    <property type="protein sequence ID" value="KAI0068669.1"/>
    <property type="molecule type" value="Genomic_DNA"/>
</dbReference>
<name>A0ACB8TJT0_9AGAM</name>
<reference evidence="1" key="2">
    <citation type="journal article" date="2022" name="New Phytol.">
        <title>Evolutionary transition to the ectomycorrhizal habit in the genomes of a hyperdiverse lineage of mushroom-forming fungi.</title>
        <authorList>
            <person name="Looney B."/>
            <person name="Miyauchi S."/>
            <person name="Morin E."/>
            <person name="Drula E."/>
            <person name="Courty P.E."/>
            <person name="Kohler A."/>
            <person name="Kuo A."/>
            <person name="LaButti K."/>
            <person name="Pangilinan J."/>
            <person name="Lipzen A."/>
            <person name="Riley R."/>
            <person name="Andreopoulos W."/>
            <person name="He G."/>
            <person name="Johnson J."/>
            <person name="Nolan M."/>
            <person name="Tritt A."/>
            <person name="Barry K.W."/>
            <person name="Grigoriev I.V."/>
            <person name="Nagy L.G."/>
            <person name="Hibbett D."/>
            <person name="Henrissat B."/>
            <person name="Matheny P.B."/>
            <person name="Labbe J."/>
            <person name="Martin F.M."/>
        </authorList>
    </citation>
    <scope>NUCLEOTIDE SEQUENCE</scope>
    <source>
        <strain evidence="1">HHB10654</strain>
    </source>
</reference>
<evidence type="ECO:0000313" key="1">
    <source>
        <dbReference type="EMBL" id="KAI0068669.1"/>
    </source>
</evidence>
<accession>A0ACB8TJT0</accession>
<proteinExistence type="predicted"/>
<reference evidence="1" key="1">
    <citation type="submission" date="2021-03" db="EMBL/GenBank/DDBJ databases">
        <authorList>
            <consortium name="DOE Joint Genome Institute"/>
            <person name="Ahrendt S."/>
            <person name="Looney B.P."/>
            <person name="Miyauchi S."/>
            <person name="Morin E."/>
            <person name="Drula E."/>
            <person name="Courty P.E."/>
            <person name="Chicoki N."/>
            <person name="Fauchery L."/>
            <person name="Kohler A."/>
            <person name="Kuo A."/>
            <person name="Labutti K."/>
            <person name="Pangilinan J."/>
            <person name="Lipzen A."/>
            <person name="Riley R."/>
            <person name="Andreopoulos W."/>
            <person name="He G."/>
            <person name="Johnson J."/>
            <person name="Barry K.W."/>
            <person name="Grigoriev I.V."/>
            <person name="Nagy L."/>
            <person name="Hibbett D."/>
            <person name="Henrissat B."/>
            <person name="Matheny P.B."/>
            <person name="Labbe J."/>
            <person name="Martin F."/>
        </authorList>
    </citation>
    <scope>NUCLEOTIDE SEQUENCE</scope>
    <source>
        <strain evidence="1">HHB10654</strain>
    </source>
</reference>
<organism evidence="1 2">
    <name type="scientific">Artomyces pyxidatus</name>
    <dbReference type="NCBI Taxonomy" id="48021"/>
    <lineage>
        <taxon>Eukaryota</taxon>
        <taxon>Fungi</taxon>
        <taxon>Dikarya</taxon>
        <taxon>Basidiomycota</taxon>
        <taxon>Agaricomycotina</taxon>
        <taxon>Agaricomycetes</taxon>
        <taxon>Russulales</taxon>
        <taxon>Auriscalpiaceae</taxon>
        <taxon>Artomyces</taxon>
    </lineage>
</organism>
<evidence type="ECO:0000313" key="2">
    <source>
        <dbReference type="Proteomes" id="UP000814140"/>
    </source>
</evidence>
<comment type="caution">
    <text evidence="1">The sequence shown here is derived from an EMBL/GenBank/DDBJ whole genome shotgun (WGS) entry which is preliminary data.</text>
</comment>
<gene>
    <name evidence="1" type="ORF">BV25DRAFT_1844257</name>
</gene>